<dbReference type="SUPFAM" id="SSF49899">
    <property type="entry name" value="Concanavalin A-like lectins/glucanases"/>
    <property type="match status" value="1"/>
</dbReference>
<keyword evidence="1" id="KW-1133">Transmembrane helix</keyword>
<dbReference type="EMBL" id="LAZR01004549">
    <property type="protein sequence ID" value="KKN07613.1"/>
    <property type="molecule type" value="Genomic_DNA"/>
</dbReference>
<feature type="transmembrane region" description="Helical" evidence="1">
    <location>
        <begin position="619"/>
        <end position="637"/>
    </location>
</feature>
<feature type="transmembrane region" description="Helical" evidence="1">
    <location>
        <begin position="668"/>
        <end position="689"/>
    </location>
</feature>
<dbReference type="Gene3D" id="2.60.120.200">
    <property type="match status" value="1"/>
</dbReference>
<gene>
    <name evidence="2" type="ORF">LCGC14_1065200</name>
</gene>
<dbReference type="AlphaFoldDB" id="A0A0F9QQQ9"/>
<keyword evidence="1" id="KW-0472">Membrane</keyword>
<feature type="transmembrane region" description="Helical" evidence="1">
    <location>
        <begin position="644"/>
        <end position="662"/>
    </location>
</feature>
<reference evidence="2" key="1">
    <citation type="journal article" date="2015" name="Nature">
        <title>Complex archaea that bridge the gap between prokaryotes and eukaryotes.</title>
        <authorList>
            <person name="Spang A."/>
            <person name="Saw J.H."/>
            <person name="Jorgensen S.L."/>
            <person name="Zaremba-Niedzwiedzka K."/>
            <person name="Martijn J."/>
            <person name="Lind A.E."/>
            <person name="van Eijk R."/>
            <person name="Schleper C."/>
            <person name="Guy L."/>
            <person name="Ettema T.J."/>
        </authorList>
    </citation>
    <scope>NUCLEOTIDE SEQUENCE</scope>
</reference>
<name>A0A0F9QQQ9_9ZZZZ</name>
<sequence>MKNKFLILIIVMFLLFMYSVFSFSAEEIQDAVIVCVDFDEGLAKDSSTEARTGTVNGGVVTSSTNTKVGNGSSFFDNSINNPIVFSNDEHMNNMQNLTMLFWTNYTDLTGDFGFFTERDVSSNGGWKADFSPTIDRIACVYKASGGTITTVATVPDFITGTNYELFSCTINHTGDGNAYVYTSLNGTSINDGSQTSTLVSSSDDLIIGDALDDGATERYDGGMDVYMLINLSLSSDDITEHIWNNGDGVACDDIFEADATPPTITLIAPKNNTRNNTIPLNITFQVSDDSAFDNDCVLSNSTTIFDTGIFVQNVDFNLTLAEGENTISQKFLNLNLTCFDNAELNNSATMLLNYTLDNIDPVITPISPGNLQQFNKEIVPSISVNALCNDDPVFSFNVTIFNSTDQIFSEVDNIPVNNQLEISSSLDITNIGLGNYTVRHRCSDPHTKQSIPNYNVNKNISGNSIVWITPTLNEFEFKFSTSPKNPVSVSDYGWNKLNDRYTFWYNINATDDGTEYKWTFELENKKFPVTYIEDSKFNGHFVMGNNWLDLDFIGNEDASYIVTLNANNNYEIEITTTKTFLDFSSVGELNIATVDTTFEIISIPQAVDFLSKAVCDDSIPGMLLLFLLTMISFVVIIMGFHFNVGILGFFGSLLLMVLSWFVAPCIGIFGFLLGALSIVLMLMFIWTGLRIPTSVTSR</sequence>
<protein>
    <submittedName>
        <fullName evidence="2">Uncharacterized protein</fullName>
    </submittedName>
</protein>
<comment type="caution">
    <text evidence="2">The sequence shown here is derived from an EMBL/GenBank/DDBJ whole genome shotgun (WGS) entry which is preliminary data.</text>
</comment>
<dbReference type="InterPro" id="IPR013320">
    <property type="entry name" value="ConA-like_dom_sf"/>
</dbReference>
<evidence type="ECO:0000256" key="1">
    <source>
        <dbReference type="SAM" id="Phobius"/>
    </source>
</evidence>
<keyword evidence="1" id="KW-0812">Transmembrane</keyword>
<accession>A0A0F9QQQ9</accession>
<proteinExistence type="predicted"/>
<organism evidence="2">
    <name type="scientific">marine sediment metagenome</name>
    <dbReference type="NCBI Taxonomy" id="412755"/>
    <lineage>
        <taxon>unclassified sequences</taxon>
        <taxon>metagenomes</taxon>
        <taxon>ecological metagenomes</taxon>
    </lineage>
</organism>
<evidence type="ECO:0000313" key="2">
    <source>
        <dbReference type="EMBL" id="KKN07613.1"/>
    </source>
</evidence>